<evidence type="ECO:0000313" key="23">
    <source>
        <dbReference type="EMBL" id="KAF3430405.1"/>
    </source>
</evidence>
<evidence type="ECO:0000256" key="17">
    <source>
        <dbReference type="ARBA" id="ARBA00023160"/>
    </source>
</evidence>
<keyword evidence="14 18" id="KW-0408">Iron</keyword>
<keyword evidence="16 18" id="KW-0472">Membrane</keyword>
<evidence type="ECO:0000256" key="16">
    <source>
        <dbReference type="ARBA" id="ARBA00023136"/>
    </source>
</evidence>
<comment type="similarity">
    <text evidence="4 18">Belongs to the sterol desaturase family. SCS7 subfamily.</text>
</comment>
<name>A0A833W1C2_9HYME</name>
<evidence type="ECO:0000256" key="7">
    <source>
        <dbReference type="ARBA" id="ARBA00022692"/>
    </source>
</evidence>
<dbReference type="Pfam" id="PF04116">
    <property type="entry name" value="FA_hydroxylase"/>
    <property type="match status" value="1"/>
</dbReference>
<keyword evidence="17 18" id="KW-0275">Fatty acid biosynthesis</keyword>
<sequence>MANTANSVCDVRKRTGESKSQVQSIENKHNNQFVVSYKNQFYNIKDFLRYHPGGAKILNFFKNRSLDKAFEENPHSEAAFHLLQDFILNNQEKYQKYEVIKQINKDTFLLKNAINYHNILGLDDEKFKNRNISVVIFARYSKFSKLAKKDHKNLIDWNQAILGQVGSLGQHYSEWVNLPVNKDIKLFKSNILESLTITPWYMIPIIWIPVCLYFLYCGWTHISTDNIESTVFEVLISYIFGILLWTLLEYVLHREIFHYKPPINSRLLITLHFLLHGIHHKAPFDNRRLVFPILPAALTAKVLLMIYSMVFPQTTLYFIVAGTLTGYIFYDLTHYYLHHGAPKVGTYMYLMKRNHNYHHFLHHDLGFGISSKLWDYMFRTNICLRKLVKPIEW</sequence>
<evidence type="ECO:0000256" key="21">
    <source>
        <dbReference type="SAM" id="Phobius"/>
    </source>
</evidence>
<dbReference type="Pfam" id="PF00173">
    <property type="entry name" value="Cyt-b5"/>
    <property type="match status" value="1"/>
</dbReference>
<dbReference type="SUPFAM" id="SSF55856">
    <property type="entry name" value="Cytochrome b5-like heme/steroid binding domain"/>
    <property type="match status" value="1"/>
</dbReference>
<feature type="binding site" evidence="19">
    <location>
        <position position="334"/>
    </location>
    <ligand>
        <name>Zn(2+)</name>
        <dbReference type="ChEBI" id="CHEBI:29105"/>
        <label>1</label>
    </ligand>
</feature>
<comment type="pathway">
    <text evidence="2">Sphingolipid metabolism.</text>
</comment>
<dbReference type="InterPro" id="IPR036400">
    <property type="entry name" value="Cyt_B5-like_heme/steroid_sf"/>
</dbReference>
<feature type="binding site" evidence="19">
    <location>
        <position position="276"/>
    </location>
    <ligand>
        <name>Zn(2+)</name>
        <dbReference type="ChEBI" id="CHEBI:29105"/>
        <label>1</label>
    </ligand>
</feature>
<dbReference type="Proteomes" id="UP000655588">
    <property type="component" value="Unassembled WGS sequence"/>
</dbReference>
<keyword evidence="11 19" id="KW-0862">Zinc</keyword>
<comment type="cofactor">
    <cofactor evidence="18 19">
        <name>Zn(2+)</name>
        <dbReference type="ChEBI" id="CHEBI:29105"/>
    </cofactor>
    <text evidence="18 19">Binds 2 Zn(2+) ions per subunit that likely form a catalytic dimetal center.</text>
</comment>
<reference evidence="23" key="1">
    <citation type="submission" date="2019-11" db="EMBL/GenBank/DDBJ databases">
        <title>The nuclear and mitochondrial genomes of Frieseomelitta varia - a highly eusocial stingless bee (Meliponini) with a permanently sterile worker caste.</title>
        <authorList>
            <person name="Freitas F.C.P."/>
            <person name="Lourenco A.P."/>
            <person name="Nunes F.M.F."/>
            <person name="Paschoal A.R."/>
            <person name="Abreu F.C.P."/>
            <person name="Barbin F.O."/>
            <person name="Bataglia L."/>
            <person name="Cardoso-Junior C.A.M."/>
            <person name="Cervoni M.S."/>
            <person name="Silva S.R."/>
            <person name="Dalarmi F."/>
            <person name="Del Lama M.A."/>
            <person name="Depintor T.S."/>
            <person name="Ferreira K.M."/>
            <person name="Goria P.S."/>
            <person name="Jaskot M.C."/>
            <person name="Lago D.C."/>
            <person name="Luna-Lucena D."/>
            <person name="Moda L.M."/>
            <person name="Nascimento L."/>
            <person name="Pedrino M."/>
            <person name="Rabico F.O."/>
            <person name="Sanches F.C."/>
            <person name="Santos D.E."/>
            <person name="Santos C.G."/>
            <person name="Vieira J."/>
            <person name="Lopes T.F."/>
            <person name="Barchuk A.R."/>
            <person name="Hartfelder K."/>
            <person name="Simoes Z.L.P."/>
            <person name="Bitondi M.M.G."/>
            <person name="Pinheiro D.G."/>
        </authorList>
    </citation>
    <scope>NUCLEOTIDE SEQUENCE</scope>
    <source>
        <strain evidence="23">USP_RPSP 00005682</strain>
        <tissue evidence="23">Whole individual</tissue>
    </source>
</reference>
<evidence type="ECO:0000256" key="1">
    <source>
        <dbReference type="ARBA" id="ARBA00004477"/>
    </source>
</evidence>
<keyword evidence="13 18" id="KW-0560">Oxidoreductase</keyword>
<dbReference type="PROSITE" id="PS00191">
    <property type="entry name" value="CYTOCHROME_B5_1"/>
    <property type="match status" value="1"/>
</dbReference>
<feature type="binding site" evidence="19">
    <location>
        <position position="359"/>
    </location>
    <ligand>
        <name>Zn(2+)</name>
        <dbReference type="ChEBI" id="CHEBI:29105"/>
        <label>1</label>
    </ligand>
</feature>
<feature type="binding site" evidence="19">
    <location>
        <position position="280"/>
    </location>
    <ligand>
        <name>Zn(2+)</name>
        <dbReference type="ChEBI" id="CHEBI:29105"/>
        <label>1</label>
    </ligand>
</feature>
<evidence type="ECO:0000256" key="3">
    <source>
        <dbReference type="ARBA" id="ARBA00005189"/>
    </source>
</evidence>
<evidence type="ECO:0000259" key="22">
    <source>
        <dbReference type="PROSITE" id="PS50255"/>
    </source>
</evidence>
<evidence type="ECO:0000256" key="6">
    <source>
        <dbReference type="ARBA" id="ARBA00022617"/>
    </source>
</evidence>
<dbReference type="InterPro" id="IPR006694">
    <property type="entry name" value="Fatty_acid_hydroxylase"/>
</dbReference>
<dbReference type="EC" id="1.-.-.-" evidence="18"/>
<comment type="pathway">
    <text evidence="3">Lipid metabolism.</text>
</comment>
<dbReference type="GO" id="GO:0005789">
    <property type="term" value="C:endoplasmic reticulum membrane"/>
    <property type="evidence" value="ECO:0007669"/>
    <property type="project" value="UniProtKB-SubCell"/>
</dbReference>
<feature type="binding site" evidence="19">
    <location>
        <position position="279"/>
    </location>
    <ligand>
        <name>Zn(2+)</name>
        <dbReference type="ChEBI" id="CHEBI:29105"/>
        <label>1</label>
    </ligand>
</feature>
<evidence type="ECO:0000256" key="2">
    <source>
        <dbReference type="ARBA" id="ARBA00004991"/>
    </source>
</evidence>
<keyword evidence="24" id="KW-1185">Reference proteome</keyword>
<feature type="binding site" evidence="19">
    <location>
        <position position="258"/>
    </location>
    <ligand>
        <name>Zn(2+)</name>
        <dbReference type="ChEBI" id="CHEBI:29105"/>
        <label>1</label>
    </ligand>
</feature>
<feature type="binding site" evidence="19">
    <location>
        <position position="253"/>
    </location>
    <ligand>
        <name>Zn(2+)</name>
        <dbReference type="ChEBI" id="CHEBI:29105"/>
        <label>1</label>
    </ligand>
</feature>
<keyword evidence="15 18" id="KW-0443">Lipid metabolism</keyword>
<dbReference type="AlphaFoldDB" id="A0A833W1C2"/>
<evidence type="ECO:0000256" key="12">
    <source>
        <dbReference type="ARBA" id="ARBA00022989"/>
    </source>
</evidence>
<dbReference type="InterPro" id="IPR014430">
    <property type="entry name" value="Scs7"/>
</dbReference>
<evidence type="ECO:0000256" key="19">
    <source>
        <dbReference type="PIRSR" id="PIRSR005149-1"/>
    </source>
</evidence>
<dbReference type="PIRSF" id="PIRSF005149">
    <property type="entry name" value="IPC-B_HD"/>
    <property type="match status" value="1"/>
</dbReference>
<gene>
    <name evidence="23" type="ORF">E2986_10011</name>
</gene>
<feature type="transmembrane region" description="Helical" evidence="21">
    <location>
        <begin position="316"/>
        <end position="337"/>
    </location>
</feature>
<feature type="region of interest" description="Disordered" evidence="20">
    <location>
        <begin position="1"/>
        <end position="23"/>
    </location>
</feature>
<evidence type="ECO:0000256" key="8">
    <source>
        <dbReference type="ARBA" id="ARBA00022723"/>
    </source>
</evidence>
<feature type="transmembrane region" description="Helical" evidence="21">
    <location>
        <begin position="200"/>
        <end position="222"/>
    </location>
</feature>
<dbReference type="GO" id="GO:0005506">
    <property type="term" value="F:iron ion binding"/>
    <property type="evidence" value="ECO:0007669"/>
    <property type="project" value="UniProtKB-UniRule"/>
</dbReference>
<evidence type="ECO:0000256" key="20">
    <source>
        <dbReference type="SAM" id="MobiDB-lite"/>
    </source>
</evidence>
<feature type="transmembrane region" description="Helical" evidence="21">
    <location>
        <begin position="289"/>
        <end position="310"/>
    </location>
</feature>
<evidence type="ECO:0000256" key="5">
    <source>
        <dbReference type="ARBA" id="ARBA00022516"/>
    </source>
</evidence>
<feature type="binding site" evidence="19">
    <location>
        <position position="358"/>
    </location>
    <ligand>
        <name>Zn(2+)</name>
        <dbReference type="ChEBI" id="CHEBI:29105"/>
        <label>1</label>
    </ligand>
</feature>
<dbReference type="PANTHER" id="PTHR12863">
    <property type="entry name" value="FATTY ACID HYDROXYLASE"/>
    <property type="match status" value="1"/>
</dbReference>
<keyword evidence="6" id="KW-0349">Heme</keyword>
<dbReference type="Gene3D" id="3.10.120.10">
    <property type="entry name" value="Cytochrome b5-like heme/steroid binding domain"/>
    <property type="match status" value="1"/>
</dbReference>
<dbReference type="EMBL" id="WNWW01000062">
    <property type="protein sequence ID" value="KAF3430405.1"/>
    <property type="molecule type" value="Genomic_DNA"/>
</dbReference>
<keyword evidence="7 21" id="KW-0812">Transmembrane</keyword>
<comment type="function">
    <text evidence="18">Catalyzes stereospecific hydroxylation of free fatty acids at the C-2 position to produce (R)-2-hydroxy fatty acids, which are building blocks of sphingolipids and glycosphingolipids common in neural tissue and epidermis. Plays an essential role in the synthesis of galactosphingolipids of the myelin sheath. Responsible for the synthesis of sphingolipids and glycosphingolipids involved in the formation of epidermal lamellar bodies critical for skin permeability barrier. Participates in the synthesis of glycosphingolipids and a fraction of type II wax diesters in sebaceous gland, specifically regulating hair follicle homeostasis. Involved in the synthesis of sphingolipids of plasma membrane rafts, controlling lipid raft mobility and trafficking of raft-associated proteins.</text>
</comment>
<dbReference type="PANTHER" id="PTHR12863:SF1">
    <property type="entry name" value="FATTY ACID 2-HYDROXYLASE"/>
    <property type="match status" value="1"/>
</dbReference>
<evidence type="ECO:0000256" key="13">
    <source>
        <dbReference type="ARBA" id="ARBA00023002"/>
    </source>
</evidence>
<feature type="binding site" evidence="19">
    <location>
        <position position="355"/>
    </location>
    <ligand>
        <name>Zn(2+)</name>
        <dbReference type="ChEBI" id="CHEBI:29105"/>
        <label>1</label>
    </ligand>
</feature>
<evidence type="ECO:0000256" key="10">
    <source>
        <dbReference type="ARBA" id="ARBA00022832"/>
    </source>
</evidence>
<dbReference type="InterPro" id="IPR001199">
    <property type="entry name" value="Cyt_B5-like_heme/steroid-bd"/>
</dbReference>
<organism evidence="23 24">
    <name type="scientific">Frieseomelitta varia</name>
    <dbReference type="NCBI Taxonomy" id="561572"/>
    <lineage>
        <taxon>Eukaryota</taxon>
        <taxon>Metazoa</taxon>
        <taxon>Ecdysozoa</taxon>
        <taxon>Arthropoda</taxon>
        <taxon>Hexapoda</taxon>
        <taxon>Insecta</taxon>
        <taxon>Pterygota</taxon>
        <taxon>Neoptera</taxon>
        <taxon>Endopterygota</taxon>
        <taxon>Hymenoptera</taxon>
        <taxon>Apocrita</taxon>
        <taxon>Aculeata</taxon>
        <taxon>Apoidea</taxon>
        <taxon>Anthophila</taxon>
        <taxon>Apidae</taxon>
        <taxon>Frieseomelitta</taxon>
    </lineage>
</organism>
<keyword evidence="10 18" id="KW-0276">Fatty acid metabolism</keyword>
<feature type="transmembrane region" description="Helical" evidence="21">
    <location>
        <begin position="234"/>
        <end position="252"/>
    </location>
</feature>
<feature type="binding site" evidence="19">
    <location>
        <position position="338"/>
    </location>
    <ligand>
        <name>Zn(2+)</name>
        <dbReference type="ChEBI" id="CHEBI:29105"/>
        <label>1</label>
    </ligand>
</feature>
<evidence type="ECO:0000256" key="14">
    <source>
        <dbReference type="ARBA" id="ARBA00023004"/>
    </source>
</evidence>
<keyword evidence="12 21" id="KW-1133">Transmembrane helix</keyword>
<keyword evidence="8 18" id="KW-0479">Metal-binding</keyword>
<keyword evidence="5 18" id="KW-0444">Lipid biosynthesis</keyword>
<comment type="caution">
    <text evidence="23">The sequence shown here is derived from an EMBL/GenBank/DDBJ whole genome shotgun (WGS) entry which is preliminary data.</text>
</comment>
<evidence type="ECO:0000256" key="11">
    <source>
        <dbReference type="ARBA" id="ARBA00022833"/>
    </source>
</evidence>
<evidence type="ECO:0000256" key="9">
    <source>
        <dbReference type="ARBA" id="ARBA00022824"/>
    </source>
</evidence>
<dbReference type="InterPro" id="IPR018506">
    <property type="entry name" value="Cyt_B5_heme-BS"/>
</dbReference>
<protein>
    <recommendedName>
        <fullName evidence="18">Fatty acid 2-hydroxylase</fullName>
        <ecNumber evidence="18">1.-.-.-</ecNumber>
    </recommendedName>
</protein>
<evidence type="ECO:0000256" key="15">
    <source>
        <dbReference type="ARBA" id="ARBA00023098"/>
    </source>
</evidence>
<proteinExistence type="inferred from homology"/>
<evidence type="ECO:0000313" key="24">
    <source>
        <dbReference type="Proteomes" id="UP000655588"/>
    </source>
</evidence>
<dbReference type="PROSITE" id="PS50255">
    <property type="entry name" value="CYTOCHROME_B5_2"/>
    <property type="match status" value="1"/>
</dbReference>
<comment type="subcellular location">
    <subcellularLocation>
        <location evidence="1">Endoplasmic reticulum membrane</location>
        <topology evidence="1">Multi-pass membrane protein</topology>
    </subcellularLocation>
</comment>
<dbReference type="GO" id="GO:0020037">
    <property type="term" value="F:heme binding"/>
    <property type="evidence" value="ECO:0007669"/>
    <property type="project" value="InterPro"/>
</dbReference>
<dbReference type="GO" id="GO:0006633">
    <property type="term" value="P:fatty acid biosynthetic process"/>
    <property type="evidence" value="ECO:0007669"/>
    <property type="project" value="UniProtKB-KW"/>
</dbReference>
<keyword evidence="9 18" id="KW-0256">Endoplasmic reticulum</keyword>
<evidence type="ECO:0000256" key="18">
    <source>
        <dbReference type="PIRNR" id="PIRNR005149"/>
    </source>
</evidence>
<feature type="domain" description="Cytochrome b5 heme-binding" evidence="22">
    <location>
        <begin position="18"/>
        <end position="92"/>
    </location>
</feature>
<evidence type="ECO:0000256" key="4">
    <source>
        <dbReference type="ARBA" id="ARBA00005747"/>
    </source>
</evidence>
<accession>A0A833W1C2</accession>
<dbReference type="GO" id="GO:0080132">
    <property type="term" value="F:fatty acid 2-hydroxylase activity"/>
    <property type="evidence" value="ECO:0007669"/>
    <property type="project" value="InterPro"/>
</dbReference>